<dbReference type="PANTHER" id="PTHR12526">
    <property type="entry name" value="GLYCOSYLTRANSFERASE"/>
    <property type="match status" value="1"/>
</dbReference>
<dbReference type="EMBL" id="JAAXMD010000179">
    <property type="protein sequence ID" value="NKQ26486.1"/>
    <property type="molecule type" value="Genomic_DNA"/>
</dbReference>
<organism evidence="5 6">
    <name type="scientific">Streptomyces galbus</name>
    <dbReference type="NCBI Taxonomy" id="33898"/>
    <lineage>
        <taxon>Bacteria</taxon>
        <taxon>Bacillati</taxon>
        <taxon>Actinomycetota</taxon>
        <taxon>Actinomycetes</taxon>
        <taxon>Kitasatosporales</taxon>
        <taxon>Streptomycetaceae</taxon>
        <taxon>Streptomyces</taxon>
    </lineage>
</organism>
<keyword evidence="2" id="KW-0328">Glycosyltransferase</keyword>
<evidence type="ECO:0000256" key="3">
    <source>
        <dbReference type="ARBA" id="ARBA00022679"/>
    </source>
</evidence>
<comment type="caution">
    <text evidence="5">The sequence shown here is derived from an EMBL/GenBank/DDBJ whole genome shotgun (WGS) entry which is preliminary data.</text>
</comment>
<feature type="domain" description="Glycosyl transferase family 1" evidence="4">
    <location>
        <begin position="581"/>
        <end position="656"/>
    </location>
</feature>
<keyword evidence="3" id="KW-0808">Transferase</keyword>
<protein>
    <recommendedName>
        <fullName evidence="1">D-inositol 3-phosphate glycosyltransferase</fullName>
    </recommendedName>
</protein>
<name>A0ABX1IQE7_STRGB</name>
<evidence type="ECO:0000313" key="6">
    <source>
        <dbReference type="Proteomes" id="UP000744032"/>
    </source>
</evidence>
<gene>
    <name evidence="5" type="ORF">HF200_19185</name>
</gene>
<evidence type="ECO:0000313" key="5">
    <source>
        <dbReference type="EMBL" id="NKQ26486.1"/>
    </source>
</evidence>
<dbReference type="Gene3D" id="3.40.50.2000">
    <property type="entry name" value="Glycogen Phosphorylase B"/>
    <property type="match status" value="2"/>
</dbReference>
<evidence type="ECO:0000256" key="2">
    <source>
        <dbReference type="ARBA" id="ARBA00022676"/>
    </source>
</evidence>
<keyword evidence="6" id="KW-1185">Reference proteome</keyword>
<dbReference type="Proteomes" id="UP000744032">
    <property type="component" value="Unassembled WGS sequence"/>
</dbReference>
<dbReference type="InterPro" id="IPR001296">
    <property type="entry name" value="Glyco_trans_1"/>
</dbReference>
<dbReference type="SUPFAM" id="SSF53756">
    <property type="entry name" value="UDP-Glycosyltransferase/glycogen phosphorylase"/>
    <property type="match status" value="1"/>
</dbReference>
<reference evidence="5 6" key="1">
    <citation type="submission" date="2020-04" db="EMBL/GenBank/DDBJ databases">
        <title>Genome sequence of Streptomyces galbus strain I339.</title>
        <authorList>
            <person name="Silva E.A.N."/>
            <person name="Merces M."/>
            <person name="Castelo Branco A.P.O.T."/>
            <person name="Vasconcelos P.C."/>
            <person name="Costa N.P."/>
            <person name="Marinho G.C.S."/>
            <person name="Oliveira C.J.B."/>
            <person name="Araujo D."/>
            <person name="Rodrigues Junior V.S."/>
            <person name="Almeida R."/>
            <person name="Silva Filho U.R."/>
            <person name="Andrade A.S.A."/>
            <person name="Cibulski S.P."/>
        </authorList>
    </citation>
    <scope>NUCLEOTIDE SEQUENCE [LARGE SCALE GENOMIC DNA]</scope>
    <source>
        <strain evidence="5 6">I339</strain>
    </source>
</reference>
<accession>A0ABX1IQE7</accession>
<dbReference type="Pfam" id="PF00534">
    <property type="entry name" value="Glycos_transf_1"/>
    <property type="match status" value="1"/>
</dbReference>
<sequence length="690" mass="72823">MPAPTHVSRPDDRLAPPSCADGDPLVAARRAFFTRSPAARWRPAPPPAGGDDLALLLEAEYGLMPREAAHGRAAGLGREDVAVASLRQAARLGVPLTPEALLAHTAEGPRTATVLADLWPGTVRAHGPEWARDALRHALLRAAPGTAHAAELLDLATAAGLWPLDPEEAVRLAGPGGRATRHALWRHLHGHPAGGRLLPPAAEAADPYEALLLSRDLALPEGPGREPGLLVAQSMLLGGFDTPGQGAGGGLSVLLGSLGDALADIGSLAGVLTIVTAEYAELGSGARLVSERRPGHWVLRLPVDADGPPPQHRLPQHRPALAWWATRLLGLLARPADVVHVRYADDGSLALAQAADSVGARLVFTATPDPHRRLAENHRQADPRDPGRARRLRDELHRVFLADRLVDRAATVVAIPGPSGTRELVRHFPLLAARHGPAGPPAPPEGIAPYVPSEDEDAARQALLTGLFSGGHRSDGLAPADRHLPLLLCVGRLHPVKQQDVLLRAWLTAGLWRTSTLVLVGGAAERATAEEEHMRETLRSLVAGRPEAARRLAVRTALPNQEVRRLEHALGDPAHGVRAWYVCPSAKEEFGLAVLEAMEAGLPAAGPRRGGVAHYLHDGANGVLLDTASAATLAEDLARLVALPEPRRTRLARAGRATVNTRFLVSGMAGALAELYRDAGMIGTTEPSPA</sequence>
<evidence type="ECO:0000256" key="1">
    <source>
        <dbReference type="ARBA" id="ARBA00021292"/>
    </source>
</evidence>
<dbReference type="CDD" id="cd03801">
    <property type="entry name" value="GT4_PimA-like"/>
    <property type="match status" value="1"/>
</dbReference>
<evidence type="ECO:0000259" key="4">
    <source>
        <dbReference type="Pfam" id="PF00534"/>
    </source>
</evidence>
<proteinExistence type="predicted"/>
<dbReference type="PANTHER" id="PTHR12526:SF510">
    <property type="entry name" value="D-INOSITOL 3-PHOSPHATE GLYCOSYLTRANSFERASE"/>
    <property type="match status" value="1"/>
</dbReference>
<dbReference type="RefSeq" id="WP_168374585.1">
    <property type="nucleotide sequence ID" value="NZ_JAAXMD010000179.1"/>
</dbReference>